<evidence type="ECO:0000259" key="7">
    <source>
        <dbReference type="PROSITE" id="PS50011"/>
    </source>
</evidence>
<evidence type="ECO:0000313" key="8">
    <source>
        <dbReference type="Proteomes" id="UP000050795"/>
    </source>
</evidence>
<feature type="domain" description="Protein kinase" evidence="7">
    <location>
        <begin position="35"/>
        <end position="371"/>
    </location>
</feature>
<accession>A0AA85JQE9</accession>
<dbReference type="SUPFAM" id="SSF56112">
    <property type="entry name" value="Protein kinase-like (PK-like)"/>
    <property type="match status" value="1"/>
</dbReference>
<dbReference type="PANTHER" id="PTHR24342:SF12">
    <property type="entry name" value="DEATH-ASSOCIATED PROTEIN KINASE RELATED"/>
    <property type="match status" value="1"/>
</dbReference>
<dbReference type="Pfam" id="PF00069">
    <property type="entry name" value="Pkinase"/>
    <property type="match status" value="1"/>
</dbReference>
<feature type="region of interest" description="Disordered" evidence="6">
    <location>
        <begin position="1"/>
        <end position="27"/>
    </location>
</feature>
<feature type="compositionally biased region" description="Polar residues" evidence="6">
    <location>
        <begin position="1"/>
        <end position="12"/>
    </location>
</feature>
<dbReference type="GO" id="GO:0005634">
    <property type="term" value="C:nucleus"/>
    <property type="evidence" value="ECO:0007669"/>
    <property type="project" value="TreeGrafter"/>
</dbReference>
<evidence type="ECO:0000256" key="3">
    <source>
        <dbReference type="ARBA" id="ARBA00022741"/>
    </source>
</evidence>
<dbReference type="PANTHER" id="PTHR24342">
    <property type="entry name" value="SERINE/THREONINE-PROTEIN KINASE 17"/>
    <property type="match status" value="1"/>
</dbReference>
<keyword evidence="8" id="KW-1185">Reference proteome</keyword>
<dbReference type="SMART" id="SM00220">
    <property type="entry name" value="S_TKc"/>
    <property type="match status" value="1"/>
</dbReference>
<dbReference type="InterPro" id="IPR000719">
    <property type="entry name" value="Prot_kinase_dom"/>
</dbReference>
<evidence type="ECO:0000313" key="9">
    <source>
        <dbReference type="WBParaSite" id="TREG1_40470.1"/>
    </source>
</evidence>
<keyword evidence="5" id="KW-0067">ATP-binding</keyword>
<keyword evidence="4" id="KW-0418">Kinase</keyword>
<dbReference type="Gene3D" id="1.10.510.10">
    <property type="entry name" value="Transferase(Phosphotransferase) domain 1"/>
    <property type="match status" value="1"/>
</dbReference>
<keyword evidence="2" id="KW-0808">Transferase</keyword>
<dbReference type="InterPro" id="IPR008271">
    <property type="entry name" value="Ser/Thr_kinase_AS"/>
</dbReference>
<sequence length="937" mass="106646">MKMSTRRNSYSLSGRRPHTHEKSGTQQHSWKNFYRLDGDPIGRGYAGKVYKVFADNMNLLEISSSDHQNFSTIICSGNYFAKPGEYFACKAIRRFRGGKDTFSKITSEIRAMINLQSYSGHYFENTNLACTDSFLISIHPGNRMDPPKSASPKLFAVHEDSLEVAIVMEYAHGGSLYDLCGYAYRKCSIPTSPKTDHQFKKSLVDGLPEVYVCQLLVSILEALMYMHESLKMVHLDVKAENVLLRQPYPSTDVFLTDFGLATVLTEGKQHRELAGTPDYVAPEIINYDPITFATDMWSVGVLTYYLLTGISPFLGEDKMITMQNITHATITYPDELFKHRSSNSIDFIQHLLQRSPKRRMSARECLSHPWLQSIQTNVNAKDIQSNELLQNGNFSEFSSNDKCNLKYPLELCYAEPIFELSDELLSAFSLSFFTLETPVYITPCINPIAQNIVINSLSKVYYVKHPLDMQMYSTVAVGLTNLISNIDANALSSLDIEPINQYSLNLSKNLINGHFSLLKVLPTTGTTTIRLKTEKSCPVNRVHYNNNDDNNIYCNYNLNINTDVKNDDDGDSSTKMLPLVPLSSTVIPPTVQLPIKYLSNSFTNCDVDNLLYDDIYASSSLFVLRLIQAYSMLSTIYDLNYNNLLSYNCDISDYTTDTTSTSSISNITNNITYNINSSHNNRIRSSHPMSDIDPLLADSYHLSNKMIQTNSEVPDEDPIYSGVKKTSTKVSQYNIDTLPKVDECILSKIVKPHTSTVCIELKSSSGQYKIVINPLENNNNNNRYNHSWENSSIDFSWIECYSYNDEKACYILESPLTSPSLISFPSYDHEHHRHHQHHHYDSVPWMDKFNDHNIGPIKQSISHQTVYNININSSNQQTIMESCYCQLGHVKFCLLFTLNRIQTLSNKLFFNFMHIFRLSLRNLFSQLLSSTYLSNNK</sequence>
<organism evidence="8 9">
    <name type="scientific">Trichobilharzia regenti</name>
    <name type="common">Nasal bird schistosome</name>
    <dbReference type="NCBI Taxonomy" id="157069"/>
    <lineage>
        <taxon>Eukaryota</taxon>
        <taxon>Metazoa</taxon>
        <taxon>Spiralia</taxon>
        <taxon>Lophotrochozoa</taxon>
        <taxon>Platyhelminthes</taxon>
        <taxon>Trematoda</taxon>
        <taxon>Digenea</taxon>
        <taxon>Strigeidida</taxon>
        <taxon>Schistosomatoidea</taxon>
        <taxon>Schistosomatidae</taxon>
        <taxon>Trichobilharzia</taxon>
    </lineage>
</organism>
<dbReference type="PROSITE" id="PS50011">
    <property type="entry name" value="PROTEIN_KINASE_DOM"/>
    <property type="match status" value="1"/>
</dbReference>
<keyword evidence="1" id="KW-0723">Serine/threonine-protein kinase</keyword>
<dbReference type="GO" id="GO:0004674">
    <property type="term" value="F:protein serine/threonine kinase activity"/>
    <property type="evidence" value="ECO:0007669"/>
    <property type="project" value="UniProtKB-KW"/>
</dbReference>
<dbReference type="GO" id="GO:0005524">
    <property type="term" value="F:ATP binding"/>
    <property type="evidence" value="ECO:0007669"/>
    <property type="project" value="UniProtKB-KW"/>
</dbReference>
<reference evidence="8" key="1">
    <citation type="submission" date="2022-06" db="EMBL/GenBank/DDBJ databases">
        <authorList>
            <person name="Berger JAMES D."/>
            <person name="Berger JAMES D."/>
        </authorList>
    </citation>
    <scope>NUCLEOTIDE SEQUENCE [LARGE SCALE GENOMIC DNA]</scope>
</reference>
<reference evidence="9" key="2">
    <citation type="submission" date="2023-11" db="UniProtKB">
        <authorList>
            <consortium name="WormBaseParasite"/>
        </authorList>
    </citation>
    <scope>IDENTIFICATION</scope>
</reference>
<evidence type="ECO:0000256" key="4">
    <source>
        <dbReference type="ARBA" id="ARBA00022777"/>
    </source>
</evidence>
<dbReference type="Proteomes" id="UP000050795">
    <property type="component" value="Unassembled WGS sequence"/>
</dbReference>
<proteinExistence type="predicted"/>
<dbReference type="PROSITE" id="PS00108">
    <property type="entry name" value="PROTEIN_KINASE_ST"/>
    <property type="match status" value="1"/>
</dbReference>
<dbReference type="AlphaFoldDB" id="A0AA85JQE9"/>
<dbReference type="GO" id="GO:0043065">
    <property type="term" value="P:positive regulation of apoptotic process"/>
    <property type="evidence" value="ECO:0007669"/>
    <property type="project" value="TreeGrafter"/>
</dbReference>
<evidence type="ECO:0000256" key="2">
    <source>
        <dbReference type="ARBA" id="ARBA00022679"/>
    </source>
</evidence>
<protein>
    <recommendedName>
        <fullName evidence="7">Protein kinase domain-containing protein</fullName>
    </recommendedName>
</protein>
<evidence type="ECO:0000256" key="5">
    <source>
        <dbReference type="ARBA" id="ARBA00022840"/>
    </source>
</evidence>
<dbReference type="WBParaSite" id="TREG1_40470.1">
    <property type="protein sequence ID" value="TREG1_40470.1"/>
    <property type="gene ID" value="TREG1_40470"/>
</dbReference>
<dbReference type="GO" id="GO:0035556">
    <property type="term" value="P:intracellular signal transduction"/>
    <property type="evidence" value="ECO:0007669"/>
    <property type="project" value="TreeGrafter"/>
</dbReference>
<keyword evidence="3" id="KW-0547">Nucleotide-binding</keyword>
<name>A0AA85JQE9_TRIRE</name>
<evidence type="ECO:0000256" key="1">
    <source>
        <dbReference type="ARBA" id="ARBA00022527"/>
    </source>
</evidence>
<dbReference type="InterPro" id="IPR011009">
    <property type="entry name" value="Kinase-like_dom_sf"/>
</dbReference>
<evidence type="ECO:0000256" key="6">
    <source>
        <dbReference type="SAM" id="MobiDB-lite"/>
    </source>
</evidence>